<evidence type="ECO:0000313" key="2">
    <source>
        <dbReference type="Proteomes" id="UP001140949"/>
    </source>
</evidence>
<dbReference type="Proteomes" id="UP001140949">
    <property type="component" value="Unassembled WGS sequence"/>
</dbReference>
<name>A0AAX6ELL6_IRIPA</name>
<dbReference type="EMBL" id="JANAVB010035771">
    <property type="protein sequence ID" value="KAJ6804936.1"/>
    <property type="molecule type" value="Genomic_DNA"/>
</dbReference>
<keyword evidence="2" id="KW-1185">Reference proteome</keyword>
<accession>A0AAX6ELL6</accession>
<proteinExistence type="predicted"/>
<protein>
    <submittedName>
        <fullName evidence="1">Uncharacterized protein</fullName>
    </submittedName>
</protein>
<dbReference type="AlphaFoldDB" id="A0AAX6ELL6"/>
<comment type="caution">
    <text evidence="1">The sequence shown here is derived from an EMBL/GenBank/DDBJ whole genome shotgun (WGS) entry which is preliminary data.</text>
</comment>
<reference evidence="1" key="1">
    <citation type="journal article" date="2023" name="GigaByte">
        <title>Genome assembly of the bearded iris, Iris pallida Lam.</title>
        <authorList>
            <person name="Bruccoleri R.E."/>
            <person name="Oakeley E.J."/>
            <person name="Faust A.M.E."/>
            <person name="Altorfer M."/>
            <person name="Dessus-Babus S."/>
            <person name="Burckhardt D."/>
            <person name="Oertli M."/>
            <person name="Naumann U."/>
            <person name="Petersen F."/>
            <person name="Wong J."/>
        </authorList>
    </citation>
    <scope>NUCLEOTIDE SEQUENCE</scope>
    <source>
        <strain evidence="1">GSM-AAB239-AS_SAM_17_03QT</strain>
    </source>
</reference>
<gene>
    <name evidence="1" type="ORF">M6B38_182685</name>
</gene>
<organism evidence="1 2">
    <name type="scientific">Iris pallida</name>
    <name type="common">Sweet iris</name>
    <dbReference type="NCBI Taxonomy" id="29817"/>
    <lineage>
        <taxon>Eukaryota</taxon>
        <taxon>Viridiplantae</taxon>
        <taxon>Streptophyta</taxon>
        <taxon>Embryophyta</taxon>
        <taxon>Tracheophyta</taxon>
        <taxon>Spermatophyta</taxon>
        <taxon>Magnoliopsida</taxon>
        <taxon>Liliopsida</taxon>
        <taxon>Asparagales</taxon>
        <taxon>Iridaceae</taxon>
        <taxon>Iridoideae</taxon>
        <taxon>Irideae</taxon>
        <taxon>Iris</taxon>
    </lineage>
</organism>
<reference evidence="1" key="2">
    <citation type="submission" date="2023-04" db="EMBL/GenBank/DDBJ databases">
        <authorList>
            <person name="Bruccoleri R.E."/>
            <person name="Oakeley E.J."/>
            <person name="Faust A.-M."/>
            <person name="Dessus-Babus S."/>
            <person name="Altorfer M."/>
            <person name="Burckhardt D."/>
            <person name="Oertli M."/>
            <person name="Naumann U."/>
            <person name="Petersen F."/>
            <person name="Wong J."/>
        </authorList>
    </citation>
    <scope>NUCLEOTIDE SEQUENCE</scope>
    <source>
        <strain evidence="1">GSM-AAB239-AS_SAM_17_03QT</strain>
        <tissue evidence="1">Leaf</tissue>
    </source>
</reference>
<sequence>MVVAMAMYGAVTGDAGVGESAGLWWSWRVGGACGWSYGVSDTRNSYTVIL</sequence>
<evidence type="ECO:0000313" key="1">
    <source>
        <dbReference type="EMBL" id="KAJ6804936.1"/>
    </source>
</evidence>